<evidence type="ECO:0000313" key="1">
    <source>
        <dbReference type="EMBL" id="VAV94763.1"/>
    </source>
</evidence>
<reference evidence="1" key="1">
    <citation type="submission" date="2018-06" db="EMBL/GenBank/DDBJ databases">
        <authorList>
            <person name="Zhirakovskaya E."/>
        </authorList>
    </citation>
    <scope>NUCLEOTIDE SEQUENCE</scope>
</reference>
<accession>A0A3B0SET0</accession>
<dbReference type="AlphaFoldDB" id="A0A3B0SET0"/>
<gene>
    <name evidence="1" type="ORF">MNBD_ALPHA01-637</name>
</gene>
<evidence type="ECO:0008006" key="2">
    <source>
        <dbReference type="Google" id="ProtNLM"/>
    </source>
</evidence>
<dbReference type="EMBL" id="UOEJ01000063">
    <property type="protein sequence ID" value="VAV94763.1"/>
    <property type="molecule type" value="Genomic_DNA"/>
</dbReference>
<dbReference type="Pfam" id="PF12616">
    <property type="entry name" value="DUF3775"/>
    <property type="match status" value="1"/>
</dbReference>
<dbReference type="InterPro" id="IPR022254">
    <property type="entry name" value="DUF3775"/>
</dbReference>
<name>A0A3B0SET0_9ZZZZ</name>
<proteinExistence type="predicted"/>
<protein>
    <recommendedName>
        <fullName evidence="2">DUF3775 domain-containing protein</fullName>
    </recommendedName>
</protein>
<organism evidence="1">
    <name type="scientific">hydrothermal vent metagenome</name>
    <dbReference type="NCBI Taxonomy" id="652676"/>
    <lineage>
        <taxon>unclassified sequences</taxon>
        <taxon>metagenomes</taxon>
        <taxon>ecological metagenomes</taxon>
    </lineage>
</organism>
<sequence length="136" mass="14982">MDTLSQDKVEFIISIAREMGEASQAIIGEELADDTAPQHYSELTMAAQAEGSTQEEYAGDSAYQQFKSAVNGMNEEERNELVALLWLGRGTYNKAEWGTAVADARDASNDHTAEYLMRAPLLPDYLTEGLAIMVEE</sequence>